<evidence type="ECO:0000313" key="20">
    <source>
        <dbReference type="EMBL" id="SEI83892.1"/>
    </source>
</evidence>
<name>A0A1H6U7P0_9GAMM</name>
<dbReference type="STRING" id="64971.SAMN05421831_11238"/>
<evidence type="ECO:0000256" key="1">
    <source>
        <dbReference type="ARBA" id="ARBA00001946"/>
    </source>
</evidence>
<comment type="subcellular location">
    <subcellularLocation>
        <location evidence="2 19">Cell membrane</location>
        <topology evidence="2 19">Multi-pass membrane protein</topology>
    </subcellularLocation>
</comment>
<feature type="transmembrane region" description="Helical" evidence="19">
    <location>
        <begin position="67"/>
        <end position="86"/>
    </location>
</feature>
<proteinExistence type="inferred from homology"/>
<protein>
    <recommendedName>
        <fullName evidence="6 19">Adenosylcobinamide-GDP ribazoletransferase</fullName>
        <ecNumber evidence="5 19">2.7.8.26</ecNumber>
    </recommendedName>
    <alternativeName>
        <fullName evidence="16 19">Cobalamin synthase</fullName>
    </alternativeName>
    <alternativeName>
        <fullName evidence="15 19">Cobalamin-5'-phosphate synthase</fullName>
    </alternativeName>
</protein>
<accession>A0A1H6U7P0</accession>
<evidence type="ECO:0000256" key="12">
    <source>
        <dbReference type="ARBA" id="ARBA00022989"/>
    </source>
</evidence>
<comment type="function">
    <text evidence="14 19">Joins adenosylcobinamide-GDP and alpha-ribazole to generate adenosylcobalamin (Ado-cobalamin). Also synthesizes adenosylcobalamin 5'-phosphate from adenosylcobinamide-GDP and alpha-ribazole 5'-phosphate.</text>
</comment>
<evidence type="ECO:0000256" key="14">
    <source>
        <dbReference type="ARBA" id="ARBA00025228"/>
    </source>
</evidence>
<evidence type="ECO:0000256" key="10">
    <source>
        <dbReference type="ARBA" id="ARBA00022692"/>
    </source>
</evidence>
<evidence type="ECO:0000256" key="19">
    <source>
        <dbReference type="HAMAP-Rule" id="MF_00719"/>
    </source>
</evidence>
<dbReference type="HAMAP" id="MF_00719">
    <property type="entry name" value="CobS"/>
    <property type="match status" value="1"/>
</dbReference>
<dbReference type="RefSeq" id="WP_177166884.1">
    <property type="nucleotide sequence ID" value="NZ_FNYH01000012.1"/>
</dbReference>
<dbReference type="GO" id="GO:0005886">
    <property type="term" value="C:plasma membrane"/>
    <property type="evidence" value="ECO:0007669"/>
    <property type="project" value="UniProtKB-SubCell"/>
</dbReference>
<keyword evidence="12 19" id="KW-1133">Transmembrane helix</keyword>
<evidence type="ECO:0000256" key="3">
    <source>
        <dbReference type="ARBA" id="ARBA00004663"/>
    </source>
</evidence>
<dbReference type="GO" id="GO:0009236">
    <property type="term" value="P:cobalamin biosynthetic process"/>
    <property type="evidence" value="ECO:0007669"/>
    <property type="project" value="UniProtKB-UniRule"/>
</dbReference>
<keyword evidence="9 19" id="KW-0808">Transferase</keyword>
<dbReference type="GO" id="GO:0051073">
    <property type="term" value="F:adenosylcobinamide-GDP ribazoletransferase activity"/>
    <property type="evidence" value="ECO:0007669"/>
    <property type="project" value="UniProtKB-UniRule"/>
</dbReference>
<comment type="similarity">
    <text evidence="4 19">Belongs to the CobS family.</text>
</comment>
<keyword evidence="10 19" id="KW-0812">Transmembrane</keyword>
<comment type="cofactor">
    <cofactor evidence="1 19">
        <name>Mg(2+)</name>
        <dbReference type="ChEBI" id="CHEBI:18420"/>
    </cofactor>
</comment>
<keyword evidence="7 19" id="KW-1003">Cell membrane</keyword>
<evidence type="ECO:0000256" key="8">
    <source>
        <dbReference type="ARBA" id="ARBA00022573"/>
    </source>
</evidence>
<dbReference type="EC" id="2.7.8.26" evidence="5 19"/>
<reference evidence="21" key="1">
    <citation type="submission" date="2016-10" db="EMBL/GenBank/DDBJ databases">
        <authorList>
            <person name="Varghese N."/>
            <person name="Submissions S."/>
        </authorList>
    </citation>
    <scope>NUCLEOTIDE SEQUENCE [LARGE SCALE GENOMIC DNA]</scope>
    <source>
        <strain evidence="21">DSM 7165</strain>
    </source>
</reference>
<comment type="pathway">
    <text evidence="3 19">Cofactor biosynthesis; adenosylcobalamin biosynthesis; adenosylcobalamin from cob(II)yrinate a,c-diamide: step 7/7.</text>
</comment>
<evidence type="ECO:0000256" key="18">
    <source>
        <dbReference type="ARBA" id="ARBA00049504"/>
    </source>
</evidence>
<feature type="transmembrane region" description="Helical" evidence="19">
    <location>
        <begin position="40"/>
        <end position="60"/>
    </location>
</feature>
<dbReference type="GO" id="GO:0008818">
    <property type="term" value="F:cobalamin 5'-phosphate synthase activity"/>
    <property type="evidence" value="ECO:0007669"/>
    <property type="project" value="UniProtKB-UniRule"/>
</dbReference>
<feature type="transmembrane region" description="Helical" evidence="19">
    <location>
        <begin position="150"/>
        <end position="168"/>
    </location>
</feature>
<evidence type="ECO:0000256" key="4">
    <source>
        <dbReference type="ARBA" id="ARBA00010561"/>
    </source>
</evidence>
<keyword evidence="8 19" id="KW-0169">Cobalamin biosynthesis</keyword>
<evidence type="ECO:0000256" key="13">
    <source>
        <dbReference type="ARBA" id="ARBA00023136"/>
    </source>
</evidence>
<evidence type="ECO:0000256" key="7">
    <source>
        <dbReference type="ARBA" id="ARBA00022475"/>
    </source>
</evidence>
<dbReference type="UniPathway" id="UPA00148">
    <property type="reaction ID" value="UER00238"/>
</dbReference>
<evidence type="ECO:0000313" key="21">
    <source>
        <dbReference type="Proteomes" id="UP000242999"/>
    </source>
</evidence>
<dbReference type="InterPro" id="IPR003805">
    <property type="entry name" value="CobS"/>
</dbReference>
<dbReference type="PANTHER" id="PTHR34148:SF1">
    <property type="entry name" value="ADENOSYLCOBINAMIDE-GDP RIBAZOLETRANSFERASE"/>
    <property type="match status" value="1"/>
</dbReference>
<dbReference type="Proteomes" id="UP000242999">
    <property type="component" value="Unassembled WGS sequence"/>
</dbReference>
<evidence type="ECO:0000256" key="2">
    <source>
        <dbReference type="ARBA" id="ARBA00004651"/>
    </source>
</evidence>
<evidence type="ECO:0000256" key="5">
    <source>
        <dbReference type="ARBA" id="ARBA00013200"/>
    </source>
</evidence>
<keyword evidence="13 19" id="KW-0472">Membrane</keyword>
<keyword evidence="21" id="KW-1185">Reference proteome</keyword>
<feature type="transmembrane region" description="Helical" evidence="19">
    <location>
        <begin position="249"/>
        <end position="270"/>
    </location>
</feature>
<dbReference type="PANTHER" id="PTHR34148">
    <property type="entry name" value="ADENOSYLCOBINAMIDE-GDP RIBAZOLETRANSFERASE"/>
    <property type="match status" value="1"/>
</dbReference>
<evidence type="ECO:0000256" key="16">
    <source>
        <dbReference type="ARBA" id="ARBA00032853"/>
    </source>
</evidence>
<evidence type="ECO:0000256" key="11">
    <source>
        <dbReference type="ARBA" id="ARBA00022842"/>
    </source>
</evidence>
<evidence type="ECO:0000256" key="17">
    <source>
        <dbReference type="ARBA" id="ARBA00048623"/>
    </source>
</evidence>
<feature type="transmembrane region" description="Helical" evidence="19">
    <location>
        <begin position="118"/>
        <end position="138"/>
    </location>
</feature>
<gene>
    <name evidence="19" type="primary">cobS</name>
    <name evidence="20" type="ORF">SAMN05421831_11238</name>
</gene>
<evidence type="ECO:0000256" key="9">
    <source>
        <dbReference type="ARBA" id="ARBA00022679"/>
    </source>
</evidence>
<feature type="transmembrane region" description="Helical" evidence="19">
    <location>
        <begin position="198"/>
        <end position="229"/>
    </location>
</feature>
<evidence type="ECO:0000256" key="15">
    <source>
        <dbReference type="ARBA" id="ARBA00032605"/>
    </source>
</evidence>
<dbReference type="EMBL" id="FNYH01000012">
    <property type="protein sequence ID" value="SEI83892.1"/>
    <property type="molecule type" value="Genomic_DNA"/>
</dbReference>
<dbReference type="Pfam" id="PF02654">
    <property type="entry name" value="CobS"/>
    <property type="match status" value="1"/>
</dbReference>
<sequence length="277" mass="29910">MYTRIKFECQAAAVAVQFLTRIPIRLHTWPCTRCLGHASLYYPAVGLLLGLGLYLAAVFLSLSPFIALNALLVLTLWVLLTGALHLDGFADALDAWAGGRGDPQRTLALMREPTSGPFAIVGLYLLLGLKTCALYAWLSLYQEQADLGSLVALIIAPMGARLILPWLLVTYPYARSQGIASHFLQHPPSRGTLTTVSLAYLIGIFCLLGFGYCWRIAGIACFAAAALAFISHRSAQTVTQALGGLTGDLLGASVEILETLILIILLYLVWGFSATMH</sequence>
<dbReference type="AlphaFoldDB" id="A0A1H6U7P0"/>
<evidence type="ECO:0000256" key="6">
    <source>
        <dbReference type="ARBA" id="ARBA00015850"/>
    </source>
</evidence>
<organism evidence="20 21">
    <name type="scientific">Allopseudospirillum japonicum</name>
    <dbReference type="NCBI Taxonomy" id="64971"/>
    <lineage>
        <taxon>Bacteria</taxon>
        <taxon>Pseudomonadati</taxon>
        <taxon>Pseudomonadota</taxon>
        <taxon>Gammaproteobacteria</taxon>
        <taxon>Oceanospirillales</taxon>
        <taxon>Oceanospirillaceae</taxon>
        <taxon>Allopseudospirillum</taxon>
    </lineage>
</organism>
<comment type="catalytic activity">
    <reaction evidence="17 19">
        <text>alpha-ribazole + adenosylcob(III)inamide-GDP = adenosylcob(III)alamin + GMP + H(+)</text>
        <dbReference type="Rhea" id="RHEA:16049"/>
        <dbReference type="ChEBI" id="CHEBI:10329"/>
        <dbReference type="ChEBI" id="CHEBI:15378"/>
        <dbReference type="ChEBI" id="CHEBI:18408"/>
        <dbReference type="ChEBI" id="CHEBI:58115"/>
        <dbReference type="ChEBI" id="CHEBI:60487"/>
        <dbReference type="EC" id="2.7.8.26"/>
    </reaction>
</comment>
<comment type="catalytic activity">
    <reaction evidence="18 19">
        <text>alpha-ribazole 5'-phosphate + adenosylcob(III)inamide-GDP = adenosylcob(III)alamin 5'-phosphate + GMP + H(+)</text>
        <dbReference type="Rhea" id="RHEA:23560"/>
        <dbReference type="ChEBI" id="CHEBI:15378"/>
        <dbReference type="ChEBI" id="CHEBI:57918"/>
        <dbReference type="ChEBI" id="CHEBI:58115"/>
        <dbReference type="ChEBI" id="CHEBI:60487"/>
        <dbReference type="ChEBI" id="CHEBI:60493"/>
        <dbReference type="EC" id="2.7.8.26"/>
    </reaction>
</comment>
<keyword evidence="11 19" id="KW-0460">Magnesium</keyword>